<evidence type="ECO:0000256" key="1">
    <source>
        <dbReference type="ARBA" id="ARBA00001947"/>
    </source>
</evidence>
<dbReference type="Proteomes" id="UP000320496">
    <property type="component" value="Chromosome"/>
</dbReference>
<dbReference type="GO" id="GO:0046872">
    <property type="term" value="F:metal ion binding"/>
    <property type="evidence" value="ECO:0007669"/>
    <property type="project" value="UniProtKB-KW"/>
</dbReference>
<name>A0A517Z0X7_9PLAN</name>
<dbReference type="GO" id="GO:0016811">
    <property type="term" value="F:hydrolase activity, acting on carbon-nitrogen (but not peptide) bonds, in linear amides"/>
    <property type="evidence" value="ECO:0007669"/>
    <property type="project" value="InterPro"/>
</dbReference>
<dbReference type="InterPro" id="IPR043795">
    <property type="entry name" value="N-alpha-Ac-DABA-like"/>
</dbReference>
<keyword evidence="7" id="KW-1185">Reference proteome</keyword>
<evidence type="ECO:0000256" key="3">
    <source>
        <dbReference type="ARBA" id="ARBA00022801"/>
    </source>
</evidence>
<accession>A0A517Z0X7</accession>
<comment type="cofactor">
    <cofactor evidence="1">
        <name>Zn(2+)</name>
        <dbReference type="ChEBI" id="CHEBI:29105"/>
    </cofactor>
</comment>
<feature type="domain" description="Succinylglutamate desuccinylase/Aspartoacylase catalytic" evidence="5">
    <location>
        <begin position="21"/>
        <end position="202"/>
    </location>
</feature>
<evidence type="ECO:0000313" key="7">
    <source>
        <dbReference type="Proteomes" id="UP000320496"/>
    </source>
</evidence>
<evidence type="ECO:0000256" key="4">
    <source>
        <dbReference type="ARBA" id="ARBA00022833"/>
    </source>
</evidence>
<dbReference type="PANTHER" id="PTHR37326">
    <property type="entry name" value="BLL3975 PROTEIN"/>
    <property type="match status" value="1"/>
</dbReference>
<dbReference type="GO" id="GO:0016788">
    <property type="term" value="F:hydrolase activity, acting on ester bonds"/>
    <property type="evidence" value="ECO:0007669"/>
    <property type="project" value="InterPro"/>
</dbReference>
<keyword evidence="3" id="KW-0378">Hydrolase</keyword>
<sequence>MTPMTDPGGLRTITIEGNSSGPHLLITAGVHGDEFTSIAAVRTLAQTVTSSELTGRLTLVPIANRAAVLRGERTAEDGLDLARVCPGIPEGSITERTAAALSALIRSADAYIDLHTGSSTMSVMPLVGYTLHRDDTVLNRQRQMALNFNLPAVWGTSPDLEGRTLSVARDAGIPAIYAEFLGAGVLSDQGVEAYVDGCRNVMGLLGMVDREQPECRIGYVFEDERPGSGHMQVQNPSPATGFFRAVVELGDRVRPGDRIGRVVNIDDDTVTDIVCEVEGIVIVIWTFPVIHEGDSAFVILEIPENPTPPEED</sequence>
<dbReference type="InterPro" id="IPR053138">
    <property type="entry name" value="N-alpha-Ac-DABA_deacetylase"/>
</dbReference>
<dbReference type="PIRSF" id="PIRSF039012">
    <property type="entry name" value="ASP"/>
    <property type="match status" value="1"/>
</dbReference>
<gene>
    <name evidence="6" type="ORF">Mal4_04130</name>
</gene>
<keyword evidence="4" id="KW-0862">Zinc</keyword>
<dbReference type="OrthoDB" id="9782876at2"/>
<dbReference type="EMBL" id="CP036275">
    <property type="protein sequence ID" value="QDU36130.1"/>
    <property type="molecule type" value="Genomic_DNA"/>
</dbReference>
<reference evidence="6 7" key="1">
    <citation type="submission" date="2019-02" db="EMBL/GenBank/DDBJ databases">
        <title>Deep-cultivation of Planctomycetes and their phenomic and genomic characterization uncovers novel biology.</title>
        <authorList>
            <person name="Wiegand S."/>
            <person name="Jogler M."/>
            <person name="Boedeker C."/>
            <person name="Pinto D."/>
            <person name="Vollmers J."/>
            <person name="Rivas-Marin E."/>
            <person name="Kohn T."/>
            <person name="Peeters S.H."/>
            <person name="Heuer A."/>
            <person name="Rast P."/>
            <person name="Oberbeckmann S."/>
            <person name="Bunk B."/>
            <person name="Jeske O."/>
            <person name="Meyerdierks A."/>
            <person name="Storesund J.E."/>
            <person name="Kallscheuer N."/>
            <person name="Luecker S."/>
            <person name="Lage O.M."/>
            <person name="Pohl T."/>
            <person name="Merkel B.J."/>
            <person name="Hornburger P."/>
            <person name="Mueller R.-W."/>
            <person name="Bruemmer F."/>
            <person name="Labrenz M."/>
            <person name="Spormann A.M."/>
            <person name="Op den Camp H."/>
            <person name="Overmann J."/>
            <person name="Amann R."/>
            <person name="Jetten M.S.M."/>
            <person name="Mascher T."/>
            <person name="Medema M.H."/>
            <person name="Devos D.P."/>
            <person name="Kaster A.-K."/>
            <person name="Ovreas L."/>
            <person name="Rohde M."/>
            <person name="Galperin M.Y."/>
            <person name="Jogler C."/>
        </authorList>
    </citation>
    <scope>NUCLEOTIDE SEQUENCE [LARGE SCALE GENOMIC DNA]</scope>
    <source>
        <strain evidence="6 7">Mal4</strain>
    </source>
</reference>
<protein>
    <submittedName>
        <fullName evidence="6">Succinylglutamate desuccinylase / Aspartoacylase family protein</fullName>
    </submittedName>
</protein>
<dbReference type="SUPFAM" id="SSF53187">
    <property type="entry name" value="Zn-dependent exopeptidases"/>
    <property type="match status" value="1"/>
</dbReference>
<dbReference type="AlphaFoldDB" id="A0A517Z0X7"/>
<evidence type="ECO:0000256" key="2">
    <source>
        <dbReference type="ARBA" id="ARBA00022723"/>
    </source>
</evidence>
<evidence type="ECO:0000313" key="6">
    <source>
        <dbReference type="EMBL" id="QDU36130.1"/>
    </source>
</evidence>
<dbReference type="InterPro" id="IPR055438">
    <property type="entry name" value="AstE_AspA_cat"/>
</dbReference>
<keyword evidence="2" id="KW-0479">Metal-binding</keyword>
<organism evidence="6 7">
    <name type="scientific">Maioricimonas rarisocia</name>
    <dbReference type="NCBI Taxonomy" id="2528026"/>
    <lineage>
        <taxon>Bacteria</taxon>
        <taxon>Pseudomonadati</taxon>
        <taxon>Planctomycetota</taxon>
        <taxon>Planctomycetia</taxon>
        <taxon>Planctomycetales</taxon>
        <taxon>Planctomycetaceae</taxon>
        <taxon>Maioricimonas</taxon>
    </lineage>
</organism>
<evidence type="ECO:0000259" key="5">
    <source>
        <dbReference type="Pfam" id="PF24827"/>
    </source>
</evidence>
<proteinExistence type="predicted"/>
<dbReference type="Pfam" id="PF24827">
    <property type="entry name" value="AstE_AspA_cat"/>
    <property type="match status" value="1"/>
</dbReference>
<dbReference type="Gene3D" id="3.40.630.10">
    <property type="entry name" value="Zn peptidases"/>
    <property type="match status" value="1"/>
</dbReference>
<dbReference type="KEGG" id="mri:Mal4_04130"/>
<dbReference type="PANTHER" id="PTHR37326:SF1">
    <property type="entry name" value="BLL3975 PROTEIN"/>
    <property type="match status" value="1"/>
</dbReference>